<name>A0A3N4I7P1_ASCIM</name>
<accession>A0A3N4I7P1</accession>
<keyword evidence="3" id="KW-1185">Reference proteome</keyword>
<dbReference type="Proteomes" id="UP000275078">
    <property type="component" value="Unassembled WGS sequence"/>
</dbReference>
<evidence type="ECO:0000256" key="1">
    <source>
        <dbReference type="SAM" id="MobiDB-lite"/>
    </source>
</evidence>
<sequence length="133" mass="15072">MYSRYSYYAKPIPHANPKLPTKQPAEVSQKVHTPVANAQEIEEQPKISTSHPFKDTSAPWDETQHHINVVGDGGDTIDRTDKHSEAFGFSIDILDLFVVQDNAIVVTTRQRQLVVSGRGKANTYRLRQLNFIR</sequence>
<gene>
    <name evidence="2" type="ORF">BJ508DRAFT_307740</name>
</gene>
<reference evidence="2 3" key="1">
    <citation type="journal article" date="2018" name="Nat. Ecol. Evol.">
        <title>Pezizomycetes genomes reveal the molecular basis of ectomycorrhizal truffle lifestyle.</title>
        <authorList>
            <person name="Murat C."/>
            <person name="Payen T."/>
            <person name="Noel B."/>
            <person name="Kuo A."/>
            <person name="Morin E."/>
            <person name="Chen J."/>
            <person name="Kohler A."/>
            <person name="Krizsan K."/>
            <person name="Balestrini R."/>
            <person name="Da Silva C."/>
            <person name="Montanini B."/>
            <person name="Hainaut M."/>
            <person name="Levati E."/>
            <person name="Barry K.W."/>
            <person name="Belfiori B."/>
            <person name="Cichocki N."/>
            <person name="Clum A."/>
            <person name="Dockter R.B."/>
            <person name="Fauchery L."/>
            <person name="Guy J."/>
            <person name="Iotti M."/>
            <person name="Le Tacon F."/>
            <person name="Lindquist E.A."/>
            <person name="Lipzen A."/>
            <person name="Malagnac F."/>
            <person name="Mello A."/>
            <person name="Molinier V."/>
            <person name="Miyauchi S."/>
            <person name="Poulain J."/>
            <person name="Riccioni C."/>
            <person name="Rubini A."/>
            <person name="Sitrit Y."/>
            <person name="Splivallo R."/>
            <person name="Traeger S."/>
            <person name="Wang M."/>
            <person name="Zifcakova L."/>
            <person name="Wipf D."/>
            <person name="Zambonelli A."/>
            <person name="Paolocci F."/>
            <person name="Nowrousian M."/>
            <person name="Ottonello S."/>
            <person name="Baldrian P."/>
            <person name="Spatafora J.W."/>
            <person name="Henrissat B."/>
            <person name="Nagy L.G."/>
            <person name="Aury J.M."/>
            <person name="Wincker P."/>
            <person name="Grigoriev I.V."/>
            <person name="Bonfante P."/>
            <person name="Martin F.M."/>
        </authorList>
    </citation>
    <scope>NUCLEOTIDE SEQUENCE [LARGE SCALE GENOMIC DNA]</scope>
    <source>
        <strain evidence="2 3">RN42</strain>
    </source>
</reference>
<evidence type="ECO:0000313" key="3">
    <source>
        <dbReference type="Proteomes" id="UP000275078"/>
    </source>
</evidence>
<dbReference type="EMBL" id="ML119691">
    <property type="protein sequence ID" value="RPA80191.1"/>
    <property type="molecule type" value="Genomic_DNA"/>
</dbReference>
<protein>
    <submittedName>
        <fullName evidence="2">Uncharacterized protein</fullName>
    </submittedName>
</protein>
<organism evidence="2 3">
    <name type="scientific">Ascobolus immersus RN42</name>
    <dbReference type="NCBI Taxonomy" id="1160509"/>
    <lineage>
        <taxon>Eukaryota</taxon>
        <taxon>Fungi</taxon>
        <taxon>Dikarya</taxon>
        <taxon>Ascomycota</taxon>
        <taxon>Pezizomycotina</taxon>
        <taxon>Pezizomycetes</taxon>
        <taxon>Pezizales</taxon>
        <taxon>Ascobolaceae</taxon>
        <taxon>Ascobolus</taxon>
    </lineage>
</organism>
<feature type="region of interest" description="Disordered" evidence="1">
    <location>
        <begin position="13"/>
        <end position="32"/>
    </location>
</feature>
<proteinExistence type="predicted"/>
<feature type="region of interest" description="Disordered" evidence="1">
    <location>
        <begin position="40"/>
        <end position="60"/>
    </location>
</feature>
<evidence type="ECO:0000313" key="2">
    <source>
        <dbReference type="EMBL" id="RPA80191.1"/>
    </source>
</evidence>
<dbReference type="AlphaFoldDB" id="A0A3N4I7P1"/>